<protein>
    <submittedName>
        <fullName evidence="7">NAD(P)/FAD-dependent oxidoreductase</fullName>
        <ecNumber evidence="7">1.-.-.-</ecNumber>
    </submittedName>
</protein>
<dbReference type="SUPFAM" id="SSF55424">
    <property type="entry name" value="FAD/NAD-linked reductases, dimerisation (C-terminal) domain"/>
    <property type="match status" value="1"/>
</dbReference>
<evidence type="ECO:0000256" key="2">
    <source>
        <dbReference type="ARBA" id="ARBA00007532"/>
    </source>
</evidence>
<sequence>MDNKYDLIVIGTGSAGAVAAKKCSEAGWSVAIIDDRPFGGTCAIRGCDPKKVLVGAAELMDWHERMQGNGLAGHAKIDWQALMAFKQTFTQPVPEQTEEKFKKLGIQMYTGKAVFQSETEIQVGSHLLVGEHILIAAGAQPVKMGIQGEEHLASSDDFLELEELPRKIVFVGGGYISFEFAHIAARAGAEVHIIHRGDNPLKQFDQDLVQLLLKRSREIGVHLHLGVSVEEIEREGDQYTIIGAAGEKRHEWEADLVVHGAGRSPALNMDLEKGNVESDKNGVRVNEYLQSVSNPRVYAAGDVAATDGPPLTPIATTESHIVAANLLRGNEKKAQYPAVASVVFTTPKLASVGMTEQQAKECGREVDIRFEEVSDWFTYRRTNERHAAFKVITDSQKGVVLGAHLLSGEAHELINHFATAIRFELPIKELKKMAFAYPTVASDISYMI</sequence>
<proteinExistence type="inferred from homology"/>
<evidence type="ECO:0000313" key="7">
    <source>
        <dbReference type="EMBL" id="MDW0113674.1"/>
    </source>
</evidence>
<keyword evidence="4" id="KW-0274">FAD</keyword>
<dbReference type="InterPro" id="IPR004099">
    <property type="entry name" value="Pyr_nucl-diS_OxRdtase_dimer"/>
</dbReference>
<dbReference type="EMBL" id="JAUBDI010000009">
    <property type="protein sequence ID" value="MDW0113674.1"/>
    <property type="molecule type" value="Genomic_DNA"/>
</dbReference>
<dbReference type="EC" id="1.-.-.-" evidence="7"/>
<evidence type="ECO:0000256" key="3">
    <source>
        <dbReference type="ARBA" id="ARBA00022630"/>
    </source>
</evidence>
<keyword evidence="7" id="KW-0560">Oxidoreductase</keyword>
<evidence type="ECO:0000256" key="4">
    <source>
        <dbReference type="ARBA" id="ARBA00022827"/>
    </source>
</evidence>
<dbReference type="PRINTS" id="PR00411">
    <property type="entry name" value="PNDRDTASEI"/>
</dbReference>
<dbReference type="SUPFAM" id="SSF51905">
    <property type="entry name" value="FAD/NAD(P)-binding domain"/>
    <property type="match status" value="1"/>
</dbReference>
<organism evidence="7 8">
    <name type="scientific">Sporosarcina saromensis</name>
    <dbReference type="NCBI Taxonomy" id="359365"/>
    <lineage>
        <taxon>Bacteria</taxon>
        <taxon>Bacillati</taxon>
        <taxon>Bacillota</taxon>
        <taxon>Bacilli</taxon>
        <taxon>Bacillales</taxon>
        <taxon>Caryophanaceae</taxon>
        <taxon>Sporosarcina</taxon>
    </lineage>
</organism>
<feature type="domain" description="Pyridine nucleotide-disulphide oxidoreductase dimerisation" evidence="5">
    <location>
        <begin position="339"/>
        <end position="444"/>
    </location>
</feature>
<accession>A0ABU4G9L4</accession>
<dbReference type="Proteomes" id="UP001282284">
    <property type="component" value="Unassembled WGS sequence"/>
</dbReference>
<gene>
    <name evidence="7" type="ORF">QT711_10780</name>
</gene>
<evidence type="ECO:0000313" key="8">
    <source>
        <dbReference type="Proteomes" id="UP001282284"/>
    </source>
</evidence>
<keyword evidence="8" id="KW-1185">Reference proteome</keyword>
<dbReference type="PIRSF" id="PIRSF000350">
    <property type="entry name" value="Mercury_reductase_MerA"/>
    <property type="match status" value="1"/>
</dbReference>
<dbReference type="PRINTS" id="PR00368">
    <property type="entry name" value="FADPNR"/>
</dbReference>
<dbReference type="Pfam" id="PF07992">
    <property type="entry name" value="Pyr_redox_2"/>
    <property type="match status" value="1"/>
</dbReference>
<evidence type="ECO:0000259" key="6">
    <source>
        <dbReference type="Pfam" id="PF07992"/>
    </source>
</evidence>
<keyword evidence="3" id="KW-0285">Flavoprotein</keyword>
<dbReference type="InterPro" id="IPR023753">
    <property type="entry name" value="FAD/NAD-binding_dom"/>
</dbReference>
<dbReference type="Gene3D" id="3.30.390.30">
    <property type="match status" value="1"/>
</dbReference>
<comment type="caution">
    <text evidence="7">The sequence shown here is derived from an EMBL/GenBank/DDBJ whole genome shotgun (WGS) entry which is preliminary data.</text>
</comment>
<reference evidence="7 8" key="1">
    <citation type="submission" date="2023-06" db="EMBL/GenBank/DDBJ databases">
        <title>Sporosarcina sp. nov., isolated from Korean traditional fermented seafood 'Jeotgal'.</title>
        <authorList>
            <person name="Yang A.I."/>
            <person name="Shin N.-R."/>
        </authorList>
    </citation>
    <scope>NUCLEOTIDE SEQUENCE [LARGE SCALE GENOMIC DNA]</scope>
    <source>
        <strain evidence="7 8">KCTC13119</strain>
    </source>
</reference>
<dbReference type="InterPro" id="IPR036188">
    <property type="entry name" value="FAD/NAD-bd_sf"/>
</dbReference>
<dbReference type="PANTHER" id="PTHR43014:SF5">
    <property type="entry name" value="GLUTATHIONE REDUCTASE (NADPH)"/>
    <property type="match status" value="1"/>
</dbReference>
<name>A0ABU4G9L4_9BACL</name>
<evidence type="ECO:0000256" key="1">
    <source>
        <dbReference type="ARBA" id="ARBA00001974"/>
    </source>
</evidence>
<dbReference type="Pfam" id="PF02852">
    <property type="entry name" value="Pyr_redox_dim"/>
    <property type="match status" value="1"/>
</dbReference>
<dbReference type="InterPro" id="IPR016156">
    <property type="entry name" value="FAD/NAD-linked_Rdtase_dimer_sf"/>
</dbReference>
<comment type="cofactor">
    <cofactor evidence="1">
        <name>FAD</name>
        <dbReference type="ChEBI" id="CHEBI:57692"/>
    </cofactor>
</comment>
<evidence type="ECO:0000259" key="5">
    <source>
        <dbReference type="Pfam" id="PF02852"/>
    </source>
</evidence>
<feature type="domain" description="FAD/NAD(P)-binding" evidence="6">
    <location>
        <begin position="5"/>
        <end position="317"/>
    </location>
</feature>
<dbReference type="Gene3D" id="3.50.50.60">
    <property type="entry name" value="FAD/NAD(P)-binding domain"/>
    <property type="match status" value="2"/>
</dbReference>
<dbReference type="RefSeq" id="WP_317944159.1">
    <property type="nucleotide sequence ID" value="NZ_JAUBDI010000009.1"/>
</dbReference>
<dbReference type="InterPro" id="IPR001100">
    <property type="entry name" value="Pyr_nuc-diS_OxRdtase"/>
</dbReference>
<dbReference type="PANTHER" id="PTHR43014">
    <property type="entry name" value="MERCURIC REDUCTASE"/>
    <property type="match status" value="1"/>
</dbReference>
<comment type="similarity">
    <text evidence="2">Belongs to the class-I pyridine nucleotide-disulfide oxidoreductase family.</text>
</comment>
<dbReference type="GO" id="GO:0016491">
    <property type="term" value="F:oxidoreductase activity"/>
    <property type="evidence" value="ECO:0007669"/>
    <property type="project" value="UniProtKB-KW"/>
</dbReference>